<dbReference type="Pfam" id="PF01833">
    <property type="entry name" value="TIG"/>
    <property type="match status" value="2"/>
</dbReference>
<dbReference type="RefSeq" id="WP_369331746.1">
    <property type="nucleotide sequence ID" value="NZ_JAULBC010000008.1"/>
</dbReference>
<dbReference type="Gene3D" id="2.60.40.10">
    <property type="entry name" value="Immunoglobulins"/>
    <property type="match status" value="2"/>
</dbReference>
<evidence type="ECO:0000259" key="3">
    <source>
        <dbReference type="Pfam" id="PF19408"/>
    </source>
</evidence>
<evidence type="ECO:0000256" key="1">
    <source>
        <dbReference type="ARBA" id="ARBA00022729"/>
    </source>
</evidence>
<accession>A0ABV3ZNV8</accession>
<feature type="domain" description="IPT/TIG" evidence="2">
    <location>
        <begin position="49"/>
        <end position="123"/>
    </location>
</feature>
<sequence>MKDAHFINAHTGKLFNCFYQQFLSFKTKLVKYAALLLTGLICQQVYAQPVITSFAPLSGLPGSTVTIYGRGFSSTPSENIVFIGGTRAYVKTASADKLTVQVPRGITNKPISVMVNNLIGFSATSYITTSKTAGVIMPGTFETPKNFYMNTRANAEEIFSIDDLDGDGKPDIFAIGRFSTFDDFYAAYRNTSTPGNISFSVPTISDIPFSYNRNLMPLTDLNGDGKKDIIVWADDHFAILLNTSSNGSISFNDELLIPLDFNSQIYAVGATDLNADGKPDLYGFRSYPNTDSLIFSQNTSSGNEISFANPIVLPLQVSYHPFFIDLNGDQKADILYTMQDAMAVRINTSHNGITSFDEPENIFPTSSGTFLAVADINKDGKPDIAVSALSNKNDSLRFLLNTSTSGNISFAAPVSFPIGINAKDARLVDIDGNGQLDIAGYEGASRNYDIVRNSSTATRMSFVPPVRFPFIRSGGIEYADFDGDGRQDMAFAVKDYLSFVSVLRNQMDTARGRPSITSFYPTAAMPSDTITIEGDNFNGTTIIRLGGTAVESFKVVSNNRITAVVGRGSTGDLELLNRVGWVIKPTFTLITDTTIKLLSTVTGVVCSGKVVRVKAVVTNAYSGITYRWYRNEKLEPASNQIYTSHSIQDGDSLYCLVSFAGLLDKVLKSEVLKFDVNLSQTPKLHIRSSKGTLICKGTPVIFKAIVNNGDFKPVYQWAKNEIIVGDTSDTYVDSNLQNGDVIRCSIVKAQQCTVLPATASLQMTVDESRPHTPVSIIGPDEVSPSQSNVIFSVAQVPEVRSYKWQIPSGASFVSGIGTNSIRLTGVV</sequence>
<dbReference type="Pfam" id="PF13517">
    <property type="entry name" value="FG-GAP_3"/>
    <property type="match status" value="2"/>
</dbReference>
<dbReference type="InterPro" id="IPR014756">
    <property type="entry name" value="Ig_E-set"/>
</dbReference>
<dbReference type="InterPro" id="IPR013517">
    <property type="entry name" value="FG-GAP"/>
</dbReference>
<evidence type="ECO:0000259" key="2">
    <source>
        <dbReference type="Pfam" id="PF01833"/>
    </source>
</evidence>
<dbReference type="InterPro" id="IPR028994">
    <property type="entry name" value="Integrin_alpha_N"/>
</dbReference>
<feature type="domain" description="IPT/TIG" evidence="2">
    <location>
        <begin position="514"/>
        <end position="575"/>
    </location>
</feature>
<dbReference type="PANTHER" id="PTHR46580:SF2">
    <property type="entry name" value="MAM DOMAIN-CONTAINING PROTEIN"/>
    <property type="match status" value="1"/>
</dbReference>
<evidence type="ECO:0000313" key="4">
    <source>
        <dbReference type="EMBL" id="MEX6690333.1"/>
    </source>
</evidence>
<dbReference type="EMBL" id="JAULBC010000008">
    <property type="protein sequence ID" value="MEX6690333.1"/>
    <property type="molecule type" value="Genomic_DNA"/>
</dbReference>
<evidence type="ECO:0000313" key="5">
    <source>
        <dbReference type="Proteomes" id="UP001560573"/>
    </source>
</evidence>
<name>A0ABV3ZNV8_9BACT</name>
<dbReference type="Gene3D" id="2.130.10.130">
    <property type="entry name" value="Integrin alpha, N-terminal"/>
    <property type="match status" value="2"/>
</dbReference>
<feature type="domain" description="PKD-like" evidence="3">
    <location>
        <begin position="770"/>
        <end position="824"/>
    </location>
</feature>
<dbReference type="Pfam" id="PF19408">
    <property type="entry name" value="PKD_6"/>
    <property type="match status" value="1"/>
</dbReference>
<dbReference type="InterPro" id="IPR013783">
    <property type="entry name" value="Ig-like_fold"/>
</dbReference>
<dbReference type="InterPro" id="IPR045829">
    <property type="entry name" value="PKD_6"/>
</dbReference>
<dbReference type="SUPFAM" id="SSF81296">
    <property type="entry name" value="E set domains"/>
    <property type="match status" value="2"/>
</dbReference>
<reference evidence="4 5" key="1">
    <citation type="submission" date="2023-07" db="EMBL/GenBank/DDBJ databases">
        <authorList>
            <person name="Lian W.-H."/>
        </authorList>
    </citation>
    <scope>NUCLEOTIDE SEQUENCE [LARGE SCALE GENOMIC DNA]</scope>
    <source>
        <strain evidence="4 5">SYSU DXS3180</strain>
    </source>
</reference>
<dbReference type="Proteomes" id="UP001560573">
    <property type="component" value="Unassembled WGS sequence"/>
</dbReference>
<gene>
    <name evidence="4" type="ORF">QTN47_22675</name>
</gene>
<proteinExistence type="predicted"/>
<comment type="caution">
    <text evidence="4">The sequence shown here is derived from an EMBL/GenBank/DDBJ whole genome shotgun (WGS) entry which is preliminary data.</text>
</comment>
<dbReference type="SUPFAM" id="SSF69318">
    <property type="entry name" value="Integrin alpha N-terminal domain"/>
    <property type="match status" value="1"/>
</dbReference>
<keyword evidence="5" id="KW-1185">Reference proteome</keyword>
<protein>
    <submittedName>
        <fullName evidence="4">FG-GAP-like repeat-containing protein</fullName>
    </submittedName>
</protein>
<dbReference type="PANTHER" id="PTHR46580">
    <property type="entry name" value="SENSOR KINASE-RELATED"/>
    <property type="match status" value="1"/>
</dbReference>
<organism evidence="4 5">
    <name type="scientific">Danxiaibacter flavus</name>
    <dbReference type="NCBI Taxonomy" id="3049108"/>
    <lineage>
        <taxon>Bacteria</taxon>
        <taxon>Pseudomonadati</taxon>
        <taxon>Bacteroidota</taxon>
        <taxon>Chitinophagia</taxon>
        <taxon>Chitinophagales</taxon>
        <taxon>Chitinophagaceae</taxon>
        <taxon>Danxiaibacter</taxon>
    </lineage>
</organism>
<dbReference type="InterPro" id="IPR002909">
    <property type="entry name" value="IPT_dom"/>
</dbReference>
<keyword evidence="1" id="KW-0732">Signal</keyword>